<dbReference type="PANTHER" id="PTHR23028:SF53">
    <property type="entry name" value="ACYL_TRANSF_3 DOMAIN-CONTAINING PROTEIN"/>
    <property type="match status" value="1"/>
</dbReference>
<feature type="transmembrane region" description="Helical" evidence="1">
    <location>
        <begin position="38"/>
        <end position="64"/>
    </location>
</feature>
<name>A0A4Y5Z090_9GAMM</name>
<dbReference type="OrthoDB" id="9767863at2"/>
<dbReference type="InterPro" id="IPR002656">
    <property type="entry name" value="Acyl_transf_3_dom"/>
</dbReference>
<dbReference type="GO" id="GO:0016020">
    <property type="term" value="C:membrane"/>
    <property type="evidence" value="ECO:0007669"/>
    <property type="project" value="TreeGrafter"/>
</dbReference>
<evidence type="ECO:0000259" key="3">
    <source>
        <dbReference type="Pfam" id="PF19040"/>
    </source>
</evidence>
<dbReference type="Pfam" id="PF01757">
    <property type="entry name" value="Acyl_transf_3"/>
    <property type="match status" value="1"/>
</dbReference>
<evidence type="ECO:0000256" key="1">
    <source>
        <dbReference type="SAM" id="Phobius"/>
    </source>
</evidence>
<dbReference type="Pfam" id="PF19040">
    <property type="entry name" value="SGNH"/>
    <property type="match status" value="1"/>
</dbReference>
<dbReference type="RefSeq" id="WP_139980010.1">
    <property type="nucleotide sequence ID" value="NZ_CP041046.1"/>
</dbReference>
<feature type="transmembrane region" description="Helical" evidence="1">
    <location>
        <begin position="224"/>
        <end position="241"/>
    </location>
</feature>
<keyword evidence="1" id="KW-1133">Transmembrane helix</keyword>
<dbReference type="GO" id="GO:0016747">
    <property type="term" value="F:acyltransferase activity, transferring groups other than amino-acyl groups"/>
    <property type="evidence" value="ECO:0007669"/>
    <property type="project" value="InterPro"/>
</dbReference>
<gene>
    <name evidence="4" type="ORF">FIV34_04280</name>
</gene>
<feature type="transmembrane region" description="Helical" evidence="1">
    <location>
        <begin position="12"/>
        <end position="32"/>
    </location>
</feature>
<keyword evidence="5" id="KW-1185">Reference proteome</keyword>
<keyword evidence="4" id="KW-0808">Transferase</keyword>
<evidence type="ECO:0000313" key="4">
    <source>
        <dbReference type="EMBL" id="QDE38474.1"/>
    </source>
</evidence>
<feature type="transmembrane region" description="Helical" evidence="1">
    <location>
        <begin position="317"/>
        <end position="334"/>
    </location>
</feature>
<reference evidence="4 5" key="1">
    <citation type="submission" date="2019-06" db="EMBL/GenBank/DDBJ databases">
        <title>A complete genome sequence for Luteibacter pinisoli MAH-14.</title>
        <authorList>
            <person name="Baltrus D.A."/>
        </authorList>
    </citation>
    <scope>NUCLEOTIDE SEQUENCE [LARGE SCALE GENOMIC DNA]</scope>
    <source>
        <strain evidence="4 5">MAH-14</strain>
    </source>
</reference>
<dbReference type="InterPro" id="IPR043968">
    <property type="entry name" value="SGNH"/>
</dbReference>
<evidence type="ECO:0000259" key="2">
    <source>
        <dbReference type="Pfam" id="PF01757"/>
    </source>
</evidence>
<dbReference type="InterPro" id="IPR050879">
    <property type="entry name" value="Acyltransferase_3"/>
</dbReference>
<feature type="transmembrane region" description="Helical" evidence="1">
    <location>
        <begin position="163"/>
        <end position="184"/>
    </location>
</feature>
<keyword evidence="1" id="KW-0472">Membrane</keyword>
<accession>A0A4Y5Z090</accession>
<organism evidence="4 5">
    <name type="scientific">Luteibacter pinisoli</name>
    <dbReference type="NCBI Taxonomy" id="2589080"/>
    <lineage>
        <taxon>Bacteria</taxon>
        <taxon>Pseudomonadati</taxon>
        <taxon>Pseudomonadota</taxon>
        <taxon>Gammaproteobacteria</taxon>
        <taxon>Lysobacterales</taxon>
        <taxon>Rhodanobacteraceae</taxon>
        <taxon>Luteibacter</taxon>
    </lineage>
</organism>
<dbReference type="Proteomes" id="UP000316093">
    <property type="component" value="Chromosome"/>
</dbReference>
<dbReference type="EMBL" id="CP041046">
    <property type="protein sequence ID" value="QDE38474.1"/>
    <property type="molecule type" value="Genomic_DNA"/>
</dbReference>
<dbReference type="KEGG" id="lpy:FIV34_04280"/>
<feature type="transmembrane region" description="Helical" evidence="1">
    <location>
        <begin position="346"/>
        <end position="365"/>
    </location>
</feature>
<sequence>MDRIAAIDGLRGLAVLAVVWYHLSPTSLPGGFSGVDVFLVVSGFVVSASVCRHGLVEGWVWAFFARRVRRLLPALVVCLIATGVACMLWVPEAWLSDRNHKTGRMAFYGASNWLMASRGDDYFSPSNDFNPYVHTWSLGLEEQFYLLFPFAIAGWLKGGEWRTVSFLICSGMLVTSLAFGLLPTSDDFRVAFHLVPARAWEFLTGVVTWQILQKGRPAQSKKALLVLGTSGLIGVLYSLGSASPQQFPVPGAIPAVLGTGCLLFSLAHHERTRLSSLLSWLPLASAGRMSYSLYLWHWPVFVLFRWTVGLDGPMQRVAALVVASGVAYASWRYIESHGLRATREWRPSFVVGSGIATMVVGAVLLDAIHHQTGRWSRSTVMRHAEDWFPKTKPGSYLTCGRVDRANAEVGSGWVKTISRKGCPSVSKAPRVFAIGDSHALALGPMYAAYVATTGAPVFLYNNGGCPVLSLQLERESSEHCKRSFQAARKHMMAALQPGDVVFLPSLRLERRVDQWGGSVAPRHAIPSGLAEARNILGELRTVGAHVVVLAPNLLLNVPLFRCADGWTQWQAVCRPGHLVERAEFEARRRPVMLALADLAKEPDVRLFDPLPILCPEDEVVCSGYRGGRPLFFDADHLSAYGSELLFPAFMDLVVSRPWKDVGGD</sequence>
<evidence type="ECO:0000313" key="5">
    <source>
        <dbReference type="Proteomes" id="UP000316093"/>
    </source>
</evidence>
<dbReference type="PANTHER" id="PTHR23028">
    <property type="entry name" value="ACETYLTRANSFERASE"/>
    <property type="match status" value="1"/>
</dbReference>
<feature type="domain" description="SGNH" evidence="3">
    <location>
        <begin position="421"/>
        <end position="650"/>
    </location>
</feature>
<feature type="transmembrane region" description="Helical" evidence="1">
    <location>
        <begin position="71"/>
        <end position="90"/>
    </location>
</feature>
<proteinExistence type="predicted"/>
<feature type="domain" description="Acyltransferase 3" evidence="2">
    <location>
        <begin position="5"/>
        <end position="330"/>
    </location>
</feature>
<feature type="transmembrane region" description="Helical" evidence="1">
    <location>
        <begin position="278"/>
        <end position="297"/>
    </location>
</feature>
<dbReference type="GO" id="GO:0009103">
    <property type="term" value="P:lipopolysaccharide biosynthetic process"/>
    <property type="evidence" value="ECO:0007669"/>
    <property type="project" value="TreeGrafter"/>
</dbReference>
<keyword evidence="1" id="KW-0812">Transmembrane</keyword>
<protein>
    <submittedName>
        <fullName evidence="4">Acyltransferase</fullName>
    </submittedName>
</protein>
<keyword evidence="4" id="KW-0012">Acyltransferase</keyword>
<feature type="transmembrane region" description="Helical" evidence="1">
    <location>
        <begin position="247"/>
        <end position="266"/>
    </location>
</feature>
<dbReference type="AlphaFoldDB" id="A0A4Y5Z090"/>